<proteinExistence type="predicted"/>
<dbReference type="EMBL" id="DVMM01000063">
    <property type="protein sequence ID" value="HIU29272.1"/>
    <property type="molecule type" value="Genomic_DNA"/>
</dbReference>
<name>A0A9D1LAI4_9CLOT</name>
<dbReference type="Gene3D" id="2.40.260.10">
    <property type="entry name" value="Sortase"/>
    <property type="match status" value="1"/>
</dbReference>
<dbReference type="InterPro" id="IPR023365">
    <property type="entry name" value="Sortase_dom-sf"/>
</dbReference>
<evidence type="ECO:0000256" key="3">
    <source>
        <dbReference type="SAM" id="Phobius"/>
    </source>
</evidence>
<dbReference type="InterPro" id="IPR042002">
    <property type="entry name" value="Sortase_C"/>
</dbReference>
<dbReference type="Pfam" id="PF04203">
    <property type="entry name" value="Sortase"/>
    <property type="match status" value="1"/>
</dbReference>
<dbReference type="AlphaFoldDB" id="A0A9D1LAI4"/>
<keyword evidence="3" id="KW-0812">Transmembrane</keyword>
<dbReference type="InterPro" id="IPR005754">
    <property type="entry name" value="Sortase"/>
</dbReference>
<dbReference type="Proteomes" id="UP000824089">
    <property type="component" value="Unassembled WGS sequence"/>
</dbReference>
<reference evidence="4" key="1">
    <citation type="submission" date="2020-10" db="EMBL/GenBank/DDBJ databases">
        <authorList>
            <person name="Gilroy R."/>
        </authorList>
    </citation>
    <scope>NUCLEOTIDE SEQUENCE</scope>
    <source>
        <strain evidence="4">CHK195-4489</strain>
    </source>
</reference>
<reference evidence="4" key="2">
    <citation type="journal article" date="2021" name="PeerJ">
        <title>Extensive microbial diversity within the chicken gut microbiome revealed by metagenomics and culture.</title>
        <authorList>
            <person name="Gilroy R."/>
            <person name="Ravi A."/>
            <person name="Getino M."/>
            <person name="Pursley I."/>
            <person name="Horton D.L."/>
            <person name="Alikhan N.F."/>
            <person name="Baker D."/>
            <person name="Gharbi K."/>
            <person name="Hall N."/>
            <person name="Watson M."/>
            <person name="Adriaenssens E.M."/>
            <person name="Foster-Nyarko E."/>
            <person name="Jarju S."/>
            <person name="Secka A."/>
            <person name="Antonio M."/>
            <person name="Oren A."/>
            <person name="Chaudhuri R.R."/>
            <person name="La Ragione R."/>
            <person name="Hildebrand F."/>
            <person name="Pallen M.J."/>
        </authorList>
    </citation>
    <scope>NUCLEOTIDE SEQUENCE</scope>
    <source>
        <strain evidence="4">CHK195-4489</strain>
    </source>
</reference>
<feature type="transmembrane region" description="Helical" evidence="3">
    <location>
        <begin position="268"/>
        <end position="288"/>
    </location>
</feature>
<organism evidence="4 5">
    <name type="scientific">Candidatus Egerieisoma faecipullorum</name>
    <dbReference type="NCBI Taxonomy" id="2840963"/>
    <lineage>
        <taxon>Bacteria</taxon>
        <taxon>Bacillati</taxon>
        <taxon>Bacillota</taxon>
        <taxon>Clostridia</taxon>
        <taxon>Eubacteriales</taxon>
        <taxon>Clostridiaceae</taxon>
        <taxon>Clostridiaceae incertae sedis</taxon>
        <taxon>Candidatus Egerieisoma</taxon>
    </lineage>
</organism>
<keyword evidence="3" id="KW-1133">Transmembrane helix</keyword>
<dbReference type="NCBIfam" id="TIGR01076">
    <property type="entry name" value="sortase_fam"/>
    <property type="match status" value="1"/>
</dbReference>
<comment type="caution">
    <text evidence="4">The sequence shown here is derived from an EMBL/GenBank/DDBJ whole genome shotgun (WGS) entry which is preliminary data.</text>
</comment>
<dbReference type="GO" id="GO:0016787">
    <property type="term" value="F:hydrolase activity"/>
    <property type="evidence" value="ECO:0007669"/>
    <property type="project" value="UniProtKB-KW"/>
</dbReference>
<keyword evidence="1" id="KW-0378">Hydrolase</keyword>
<evidence type="ECO:0000313" key="5">
    <source>
        <dbReference type="Proteomes" id="UP000824089"/>
    </source>
</evidence>
<evidence type="ECO:0000256" key="1">
    <source>
        <dbReference type="ARBA" id="ARBA00022801"/>
    </source>
</evidence>
<feature type="active site" description="Acyl-thioester intermediate" evidence="2">
    <location>
        <position position="223"/>
    </location>
</feature>
<dbReference type="NCBIfam" id="NF033745">
    <property type="entry name" value="class_C_sortase"/>
    <property type="match status" value="1"/>
</dbReference>
<dbReference type="CDD" id="cd05827">
    <property type="entry name" value="Sortase_C"/>
    <property type="match status" value="1"/>
</dbReference>
<dbReference type="SUPFAM" id="SSF63817">
    <property type="entry name" value="Sortase"/>
    <property type="match status" value="1"/>
</dbReference>
<evidence type="ECO:0000256" key="2">
    <source>
        <dbReference type="PIRSR" id="PIRSR605754-1"/>
    </source>
</evidence>
<accession>A0A9D1LAI4</accession>
<feature type="active site" description="Proton donor/acceptor" evidence="2">
    <location>
        <position position="161"/>
    </location>
</feature>
<evidence type="ECO:0000313" key="4">
    <source>
        <dbReference type="EMBL" id="HIU29272.1"/>
    </source>
</evidence>
<gene>
    <name evidence="4" type="ORF">IAD50_03125</name>
</gene>
<sequence>MREKSKRGETGKSKISLWAVVFAALLFLAGAAVFLYPAVSNWLAELHQSSVIQEYEKELAAENEAFYAAEWQKAREYNESLAGDPVRDPFIPGTGYALPENYLECLNVNGVMGYLVIPKINVRLPIYHGTGEEALQNGVGHIESTALPIGGAFTHAILTGHRGLPSAKLFTNLDRLAIGDRFYIYVLDQILAYEVDEINTVLPDALEELEAIEGRDLVTLITCTPYGVNTQRLLVRGSRIPYVPEEAEAYRQTIQMAAISGPGVKLQYIGAAAGAVFLILILMIAAPIRRRRRNREARHAE</sequence>
<keyword evidence="3" id="KW-0472">Membrane</keyword>
<protein>
    <submittedName>
        <fullName evidence="4">Class C sortase</fullName>
    </submittedName>
</protein>